<keyword evidence="4" id="KW-1185">Reference proteome</keyword>
<dbReference type="EMBL" id="CAJNOM010000678">
    <property type="protein sequence ID" value="CAF1539424.1"/>
    <property type="molecule type" value="Genomic_DNA"/>
</dbReference>
<keyword evidence="1" id="KW-0175">Coiled coil</keyword>
<dbReference type="EMBL" id="CAJNOI010000167">
    <property type="protein sequence ID" value="CAF1149786.1"/>
    <property type="molecule type" value="Genomic_DNA"/>
</dbReference>
<evidence type="ECO:0000313" key="4">
    <source>
        <dbReference type="Proteomes" id="UP000663832"/>
    </source>
</evidence>
<accession>A0A815WA81</accession>
<name>A0A815WA81_9BILA</name>
<proteinExistence type="predicted"/>
<sequence>MENFETKLKKLNLDLECPENILLANEILIKIHLFNDFQRYLPELRICQERINKNFYKAIQKQLEPISKRYNLSEKSLDYLKTELNQLKQIEINYDNLYPPIYFLKQAGYSNINELNEEMNNIKIQNRKQIQEIQFEKNQLDVQIKELQLIIEQYEQSILLKFSKNFFGHILNKLTTGSEKNDFLKEKGYSNINIVKDKLEIYQNNLDKINQTSFDQHSINPQTIKDEYTQLTDKHESMLLKNKINENYEDFQKKLDIIQSLICLDEFFSKPPENNKFWNLFKESQSDFLKIPEQTHRTILDAISKQDFNLINSKLSSIEIFSKSKYIFLIKTSLENIVRSTIKDTKNYANSLNENIRYEQNKENIRKYIENHERIQIILQQANILNFIDKNIRFSLENLFDEIEKILMKKIDDILQSIDDFFNQNNYLFIEKTMEYLIDLLKELDDYYKFESSQEKIYQMKIRISQLPNEILQKYDFIDLNKYINDSPKDVCEQLKLVSANGYSKYRQIYRQVIQKLRTNFSSEINYVKNNTSSNRSMKLTTIRDAFYYLPEELQNIFQSDIKEINEMIIKEVYVPDFY</sequence>
<gene>
    <name evidence="2" type="ORF">BJG266_LOCUS24024</name>
    <name evidence="3" type="ORF">QVE165_LOCUS46201</name>
</gene>
<evidence type="ECO:0000256" key="1">
    <source>
        <dbReference type="SAM" id="Coils"/>
    </source>
</evidence>
<dbReference type="Proteomes" id="UP000663877">
    <property type="component" value="Unassembled WGS sequence"/>
</dbReference>
<organism evidence="3 4">
    <name type="scientific">Adineta steineri</name>
    <dbReference type="NCBI Taxonomy" id="433720"/>
    <lineage>
        <taxon>Eukaryota</taxon>
        <taxon>Metazoa</taxon>
        <taxon>Spiralia</taxon>
        <taxon>Gnathifera</taxon>
        <taxon>Rotifera</taxon>
        <taxon>Eurotatoria</taxon>
        <taxon>Bdelloidea</taxon>
        <taxon>Adinetida</taxon>
        <taxon>Adinetidae</taxon>
        <taxon>Adineta</taxon>
    </lineage>
</organism>
<protein>
    <submittedName>
        <fullName evidence="3">Uncharacterized protein</fullName>
    </submittedName>
</protein>
<dbReference type="Proteomes" id="UP000663832">
    <property type="component" value="Unassembled WGS sequence"/>
</dbReference>
<dbReference type="OrthoDB" id="10063971at2759"/>
<feature type="coiled-coil region" evidence="1">
    <location>
        <begin position="112"/>
        <end position="157"/>
    </location>
</feature>
<evidence type="ECO:0000313" key="2">
    <source>
        <dbReference type="EMBL" id="CAF1149786.1"/>
    </source>
</evidence>
<evidence type="ECO:0000313" key="3">
    <source>
        <dbReference type="EMBL" id="CAF1539424.1"/>
    </source>
</evidence>
<dbReference type="AlphaFoldDB" id="A0A815WA81"/>
<comment type="caution">
    <text evidence="3">The sequence shown here is derived from an EMBL/GenBank/DDBJ whole genome shotgun (WGS) entry which is preliminary data.</text>
</comment>
<reference evidence="3" key="1">
    <citation type="submission" date="2021-02" db="EMBL/GenBank/DDBJ databases">
        <authorList>
            <person name="Nowell W R."/>
        </authorList>
    </citation>
    <scope>NUCLEOTIDE SEQUENCE</scope>
</reference>